<evidence type="ECO:0000313" key="4">
    <source>
        <dbReference type="EMBL" id="KAK4444371.1"/>
    </source>
</evidence>
<dbReference type="InterPro" id="IPR027417">
    <property type="entry name" value="P-loop_NTPase"/>
</dbReference>
<feature type="compositionally biased region" description="Pro residues" evidence="2">
    <location>
        <begin position="900"/>
        <end position="911"/>
    </location>
</feature>
<feature type="compositionally biased region" description="Basic and acidic residues" evidence="2">
    <location>
        <begin position="871"/>
        <end position="882"/>
    </location>
</feature>
<dbReference type="EMBL" id="MU865978">
    <property type="protein sequence ID" value="KAK4444371.1"/>
    <property type="molecule type" value="Genomic_DNA"/>
</dbReference>
<dbReference type="SUPFAM" id="SSF52540">
    <property type="entry name" value="P-loop containing nucleoside triphosphate hydrolases"/>
    <property type="match status" value="1"/>
</dbReference>
<feature type="domain" description="Nephrocystin 3-like N-terminal" evidence="3">
    <location>
        <begin position="187"/>
        <end position="362"/>
    </location>
</feature>
<dbReference type="InterPro" id="IPR056884">
    <property type="entry name" value="NPHP3-like_N"/>
</dbReference>
<evidence type="ECO:0000259" key="3">
    <source>
        <dbReference type="Pfam" id="PF24883"/>
    </source>
</evidence>
<dbReference type="PANTHER" id="PTHR10039">
    <property type="entry name" value="AMELOGENIN"/>
    <property type="match status" value="1"/>
</dbReference>
<reference evidence="4" key="1">
    <citation type="journal article" date="2023" name="Mol. Phylogenet. Evol.">
        <title>Genome-scale phylogeny and comparative genomics of the fungal order Sordariales.</title>
        <authorList>
            <person name="Hensen N."/>
            <person name="Bonometti L."/>
            <person name="Westerberg I."/>
            <person name="Brannstrom I.O."/>
            <person name="Guillou S."/>
            <person name="Cros-Aarteil S."/>
            <person name="Calhoun S."/>
            <person name="Haridas S."/>
            <person name="Kuo A."/>
            <person name="Mondo S."/>
            <person name="Pangilinan J."/>
            <person name="Riley R."/>
            <person name="LaButti K."/>
            <person name="Andreopoulos B."/>
            <person name="Lipzen A."/>
            <person name="Chen C."/>
            <person name="Yan M."/>
            <person name="Daum C."/>
            <person name="Ng V."/>
            <person name="Clum A."/>
            <person name="Steindorff A."/>
            <person name="Ohm R.A."/>
            <person name="Martin F."/>
            <person name="Silar P."/>
            <person name="Natvig D.O."/>
            <person name="Lalanne C."/>
            <person name="Gautier V."/>
            <person name="Ament-Velasquez S.L."/>
            <person name="Kruys A."/>
            <person name="Hutchinson M.I."/>
            <person name="Powell A.J."/>
            <person name="Barry K."/>
            <person name="Miller A.N."/>
            <person name="Grigoriev I.V."/>
            <person name="Debuchy R."/>
            <person name="Gladieux P."/>
            <person name="Hiltunen Thoren M."/>
            <person name="Johannesson H."/>
        </authorList>
    </citation>
    <scope>NUCLEOTIDE SEQUENCE</scope>
    <source>
        <strain evidence="4">PSN243</strain>
    </source>
</reference>
<evidence type="ECO:0000313" key="5">
    <source>
        <dbReference type="Proteomes" id="UP001321760"/>
    </source>
</evidence>
<dbReference type="PANTHER" id="PTHR10039:SF14">
    <property type="entry name" value="NACHT DOMAIN-CONTAINING PROTEIN"/>
    <property type="match status" value="1"/>
</dbReference>
<comment type="caution">
    <text evidence="4">The sequence shown here is derived from an EMBL/GenBank/DDBJ whole genome shotgun (WGS) entry which is preliminary data.</text>
</comment>
<keyword evidence="1" id="KW-0677">Repeat</keyword>
<evidence type="ECO:0000256" key="2">
    <source>
        <dbReference type="SAM" id="MobiDB-lite"/>
    </source>
</evidence>
<accession>A0AAV9G710</accession>
<dbReference type="Pfam" id="PF24883">
    <property type="entry name" value="NPHP3_N"/>
    <property type="match status" value="1"/>
</dbReference>
<keyword evidence="5" id="KW-1185">Reference proteome</keyword>
<name>A0AAV9G710_9PEZI</name>
<dbReference type="AlphaFoldDB" id="A0AAV9G710"/>
<feature type="region of interest" description="Disordered" evidence="2">
    <location>
        <begin position="788"/>
        <end position="838"/>
    </location>
</feature>
<evidence type="ECO:0000256" key="1">
    <source>
        <dbReference type="ARBA" id="ARBA00022737"/>
    </source>
</evidence>
<feature type="region of interest" description="Disordered" evidence="2">
    <location>
        <begin position="871"/>
        <end position="911"/>
    </location>
</feature>
<dbReference type="Proteomes" id="UP001321760">
    <property type="component" value="Unassembled WGS sequence"/>
</dbReference>
<gene>
    <name evidence="4" type="ORF">QBC34DRAFT_475092</name>
</gene>
<dbReference type="Gene3D" id="3.40.50.300">
    <property type="entry name" value="P-loop containing nucleotide triphosphate hydrolases"/>
    <property type="match status" value="1"/>
</dbReference>
<reference evidence="4" key="2">
    <citation type="submission" date="2023-05" db="EMBL/GenBank/DDBJ databases">
        <authorList>
            <consortium name="Lawrence Berkeley National Laboratory"/>
            <person name="Steindorff A."/>
            <person name="Hensen N."/>
            <person name="Bonometti L."/>
            <person name="Westerberg I."/>
            <person name="Brannstrom I.O."/>
            <person name="Guillou S."/>
            <person name="Cros-Aarteil S."/>
            <person name="Calhoun S."/>
            <person name="Haridas S."/>
            <person name="Kuo A."/>
            <person name="Mondo S."/>
            <person name="Pangilinan J."/>
            <person name="Riley R."/>
            <person name="Labutti K."/>
            <person name="Andreopoulos B."/>
            <person name="Lipzen A."/>
            <person name="Chen C."/>
            <person name="Yanf M."/>
            <person name="Daum C."/>
            <person name="Ng V."/>
            <person name="Clum A."/>
            <person name="Ohm R."/>
            <person name="Martin F."/>
            <person name="Silar P."/>
            <person name="Natvig D."/>
            <person name="Lalanne C."/>
            <person name="Gautier V."/>
            <person name="Ament-Velasquez S.L."/>
            <person name="Kruys A."/>
            <person name="Hutchinson M.I."/>
            <person name="Powell A.J."/>
            <person name="Barry K."/>
            <person name="Miller A.N."/>
            <person name="Grigoriev I.V."/>
            <person name="Debuchy R."/>
            <person name="Gladieux P."/>
            <person name="Thoren M.H."/>
            <person name="Johannesson H."/>
        </authorList>
    </citation>
    <scope>NUCLEOTIDE SEQUENCE</scope>
    <source>
        <strain evidence="4">PSN243</strain>
    </source>
</reference>
<sequence>MPLRSAASPLALRMIREAFEDLERAVIPADAKDFGSTTLQNVQKAALEIENRMGAQFQNVLAVYYCDILKFHKAAYNFVRRRSWSLFFHVSFGRFGSHFDNIISNLKSHERLLDQTANAINISEAREARMHLEQQRKDRIDKTERDEKHKTAEQYDEIVAWLKADPSEQDLILKGVMEKALKFSSGCDWILKVDRIKAWMQRSTDEPFVWLQGKPGSGKSVLAGHIIGFLQNVTRSDHSILVSHFCTYSYASSTKYDSILRSLLLQILRANDDLVAYVFNLKRTEFSMRVPTSKSLEKLIQTVASAVPQTPGEAKYIHLVLDGLDECEPEKQGQLISLLGQLVAARSGSPHPAIYKILLLSRNSSFLTKRLRKIATVVSLTEEAHHLEKAIRSYAYSKLSALRSRLMSMGVGMYLWARLVIEYISENMFYNKDEIFRAAQELPTELGAFYERILVQILGNFDMRSTERLKSIFGWIAYAKRPLRMFEFQSALAFGLGDPMVTDVPPAYLFGMCAPLIEERKDSTFAFIRVSVKDYLKSRGESTMISKDTASYEHGTASVTCLLSGLTVFNTTYPAHDQSLRVLRGLHALHVYAKEFWLDHVLEAMASNQMHSPCRLRTLMSQLASKLFELDITSTQRHQVRDGTTSDSTLECLKPFEGLYIYAKIVLQARSAKSLEEKASQSQGNSDGQVIPQDVLSTTLSLYQSIVESLLSARSFPGTSMEDLDRFKKSHKTPAFTCHLNGCARSTTGFENDRLRKEHEKSHVSRLYCDHPGCEYPPFSSARALKSHMAKWHEQAQQQKPKRSIRPPKTLRDVPAPGPSSQRPQDSQREVASASPPADFWYNLTTPMMIRGDDKESYIARDDQDFVLFDQRIRQRRQDSRHGAPPVENSQAGSYTPGLSRPPPLSPMTMG</sequence>
<organism evidence="4 5">
    <name type="scientific">Podospora aff. communis PSN243</name>
    <dbReference type="NCBI Taxonomy" id="3040156"/>
    <lineage>
        <taxon>Eukaryota</taxon>
        <taxon>Fungi</taxon>
        <taxon>Dikarya</taxon>
        <taxon>Ascomycota</taxon>
        <taxon>Pezizomycotina</taxon>
        <taxon>Sordariomycetes</taxon>
        <taxon>Sordariomycetidae</taxon>
        <taxon>Sordariales</taxon>
        <taxon>Podosporaceae</taxon>
        <taxon>Podospora</taxon>
    </lineage>
</organism>
<protein>
    <recommendedName>
        <fullName evidence="3">Nephrocystin 3-like N-terminal domain-containing protein</fullName>
    </recommendedName>
</protein>
<proteinExistence type="predicted"/>